<dbReference type="Proteomes" id="UP000515158">
    <property type="component" value="Unplaced"/>
</dbReference>
<dbReference type="FunCoup" id="A0A6P9AF12">
    <property type="interactions" value="287"/>
</dbReference>
<keyword evidence="8" id="KW-1185">Reference proteome</keyword>
<dbReference type="GO" id="GO:0005634">
    <property type="term" value="C:nucleus"/>
    <property type="evidence" value="ECO:0007669"/>
    <property type="project" value="UniProtKB-SubCell"/>
</dbReference>
<dbReference type="InParanoid" id="A0A6P9AF12"/>
<dbReference type="FunFam" id="4.10.1040.10:FF:000001">
    <property type="entry name" value="doublesex- and mab-3-related transcription factor 1"/>
    <property type="match status" value="1"/>
</dbReference>
<dbReference type="Gene3D" id="4.10.1040.10">
    <property type="entry name" value="DM DNA-binding domain"/>
    <property type="match status" value="1"/>
</dbReference>
<dbReference type="GeneID" id="117654411"/>
<dbReference type="KEGG" id="tpal:117654411"/>
<dbReference type="RefSeq" id="XP_034256918.1">
    <property type="nucleotide sequence ID" value="XM_034401027.1"/>
</dbReference>
<dbReference type="Pfam" id="PF00751">
    <property type="entry name" value="DM"/>
    <property type="match status" value="1"/>
</dbReference>
<dbReference type="SUPFAM" id="SSF82927">
    <property type="entry name" value="Cysteine-rich DNA binding domain, (DM domain)"/>
    <property type="match status" value="1"/>
</dbReference>
<dbReference type="InterPro" id="IPR036407">
    <property type="entry name" value="DM_DNA-bd_sf"/>
</dbReference>
<dbReference type="PROSITE" id="PS50809">
    <property type="entry name" value="DM_2"/>
    <property type="match status" value="1"/>
</dbReference>
<dbReference type="PANTHER" id="PTHR12322:SF116">
    <property type="entry name" value="DOUBLESEX-MAB RELATED 99B"/>
    <property type="match status" value="1"/>
</dbReference>
<dbReference type="InterPro" id="IPR005173">
    <property type="entry name" value="DMA"/>
</dbReference>
<dbReference type="GO" id="GO:0000981">
    <property type="term" value="F:DNA-binding transcription factor activity, RNA polymerase II-specific"/>
    <property type="evidence" value="ECO:0007669"/>
    <property type="project" value="TreeGrafter"/>
</dbReference>
<evidence type="ECO:0000256" key="3">
    <source>
        <dbReference type="ARBA" id="ARBA00022833"/>
    </source>
</evidence>
<dbReference type="PANTHER" id="PTHR12322">
    <property type="entry name" value="DOUBLESEX AND MAB-3 RELATED TRANSCRIPTION FACTOR DMRT"/>
    <property type="match status" value="1"/>
</dbReference>
<dbReference type="AlphaFoldDB" id="A0A6P9AF12"/>
<accession>A0A6P9AF12</accession>
<feature type="DNA-binding region" description="DM" evidence="6">
    <location>
        <begin position="14"/>
        <end position="61"/>
    </location>
</feature>
<dbReference type="InterPro" id="IPR026607">
    <property type="entry name" value="DMRT"/>
</dbReference>
<keyword evidence="2 6" id="KW-0479">Metal-binding</keyword>
<keyword evidence="3 6" id="KW-0862">Zinc</keyword>
<comment type="subcellular location">
    <subcellularLocation>
        <location evidence="6">Nucleus</location>
    </subcellularLocation>
</comment>
<feature type="domain" description="DM" evidence="7">
    <location>
        <begin position="14"/>
        <end position="61"/>
    </location>
</feature>
<evidence type="ECO:0000256" key="1">
    <source>
        <dbReference type="ARBA" id="ARBA00006834"/>
    </source>
</evidence>
<reference evidence="9" key="1">
    <citation type="submission" date="2025-08" db="UniProtKB">
        <authorList>
            <consortium name="RefSeq"/>
        </authorList>
    </citation>
    <scope>IDENTIFICATION</scope>
    <source>
        <tissue evidence="9">Total insect</tissue>
    </source>
</reference>
<organism evidence="9">
    <name type="scientific">Thrips palmi</name>
    <name type="common">Melon thrips</name>
    <dbReference type="NCBI Taxonomy" id="161013"/>
    <lineage>
        <taxon>Eukaryota</taxon>
        <taxon>Metazoa</taxon>
        <taxon>Ecdysozoa</taxon>
        <taxon>Arthropoda</taxon>
        <taxon>Hexapoda</taxon>
        <taxon>Insecta</taxon>
        <taxon>Pterygota</taxon>
        <taxon>Neoptera</taxon>
        <taxon>Paraneoptera</taxon>
        <taxon>Thysanoptera</taxon>
        <taxon>Terebrantia</taxon>
        <taxon>Thripoidea</taxon>
        <taxon>Thripidae</taxon>
        <taxon>Thrips</taxon>
    </lineage>
</organism>
<comment type="similarity">
    <text evidence="1">Belongs to the DMRT family.</text>
</comment>
<evidence type="ECO:0000313" key="8">
    <source>
        <dbReference type="Proteomes" id="UP000515158"/>
    </source>
</evidence>
<dbReference type="PROSITE" id="PS40000">
    <property type="entry name" value="DM_1"/>
    <property type="match status" value="1"/>
</dbReference>
<evidence type="ECO:0000259" key="7">
    <source>
        <dbReference type="PROSITE" id="PS50809"/>
    </source>
</evidence>
<dbReference type="Pfam" id="PF03474">
    <property type="entry name" value="DMA"/>
    <property type="match status" value="1"/>
</dbReference>
<evidence type="ECO:0000256" key="4">
    <source>
        <dbReference type="ARBA" id="ARBA00023125"/>
    </source>
</evidence>
<dbReference type="InterPro" id="IPR009060">
    <property type="entry name" value="UBA-like_sf"/>
</dbReference>
<proteinExistence type="inferred from homology"/>
<dbReference type="OrthoDB" id="6162476at2759"/>
<name>A0A6P9AF12_THRPL</name>
<dbReference type="SUPFAM" id="SSF46934">
    <property type="entry name" value="UBA-like"/>
    <property type="match status" value="1"/>
</dbReference>
<dbReference type="InterPro" id="IPR001275">
    <property type="entry name" value="DM_DNA-bd"/>
</dbReference>
<protein>
    <submittedName>
        <fullName evidence="9">Doublesex- and mab-3-related transcription factor A2-like</fullName>
    </submittedName>
</protein>
<evidence type="ECO:0000313" key="9">
    <source>
        <dbReference type="RefSeq" id="XP_034256918.1"/>
    </source>
</evidence>
<keyword evidence="5 6" id="KW-0539">Nucleus</keyword>
<dbReference type="GO" id="GO:0007548">
    <property type="term" value="P:sex differentiation"/>
    <property type="evidence" value="ECO:0007669"/>
    <property type="project" value="TreeGrafter"/>
</dbReference>
<evidence type="ECO:0000256" key="2">
    <source>
        <dbReference type="ARBA" id="ARBA00022723"/>
    </source>
</evidence>
<gene>
    <name evidence="9" type="primary">LOC117654411</name>
</gene>
<keyword evidence="4 6" id="KW-0238">DNA-binding</keyword>
<evidence type="ECO:0000256" key="5">
    <source>
        <dbReference type="ARBA" id="ARBA00023242"/>
    </source>
</evidence>
<dbReference type="CDD" id="cd14370">
    <property type="entry name" value="CUE_DMA"/>
    <property type="match status" value="1"/>
</dbReference>
<sequence length="214" mass="23030">MECEEERGARRPKCARCRNHGIISWLKGHKRQCRFKGCMCAKCNLIAERQRVMAAQVALKRQQAAEDAIALGLAAVATGTQYGFLPPGPIFGMTITAPKGEPAPRGTESQPPPASSLDLLARLFPSKKRSVLELVLQRCEDDLLRAIDHFAPGTQSGAQCSASHDGLGPPLNLGPMACEAEALTTAPLSFLVDRGLATRPHGKAGFPQELEFNC</sequence>
<evidence type="ECO:0000256" key="6">
    <source>
        <dbReference type="PROSITE-ProRule" id="PRU00070"/>
    </source>
</evidence>
<dbReference type="SMART" id="SM00301">
    <property type="entry name" value="DM"/>
    <property type="match status" value="1"/>
</dbReference>
<dbReference type="GO" id="GO:0000978">
    <property type="term" value="F:RNA polymerase II cis-regulatory region sequence-specific DNA binding"/>
    <property type="evidence" value="ECO:0007669"/>
    <property type="project" value="TreeGrafter"/>
</dbReference>
<dbReference type="GO" id="GO:0046872">
    <property type="term" value="F:metal ion binding"/>
    <property type="evidence" value="ECO:0007669"/>
    <property type="project" value="UniProtKB-KW"/>
</dbReference>